<dbReference type="GO" id="GO:0045116">
    <property type="term" value="P:protein neddylation"/>
    <property type="evidence" value="ECO:0007669"/>
    <property type="project" value="TreeGrafter"/>
</dbReference>
<organism evidence="2 3">
    <name type="scientific">Lactobacillus melliventris</name>
    <dbReference type="NCBI Taxonomy" id="1218507"/>
    <lineage>
        <taxon>Bacteria</taxon>
        <taxon>Bacillati</taxon>
        <taxon>Bacillota</taxon>
        <taxon>Bacilli</taxon>
        <taxon>Lactobacillales</taxon>
        <taxon>Lactobacillaceae</taxon>
        <taxon>Lactobacillus</taxon>
    </lineage>
</organism>
<accession>A0A0F4LAU5</accession>
<sequence>MLKLVEQALVGQEKNRIVVKYRKKVSFPYDKQIYSTLHLLKTGMSEEKIREMKFPLKYLDILIKNHLIYDYKGKYKNTPVEKQEYFLSQFGNAEVLQKKLDQSSILVLGVGGIGSVIIENLVGLGIKNFVLIDADKVEISNFNRQFIYFPKDIGKPKVDIAKKYILYKNKEAKIKTYNQFISCQKDIANILEKNKVDIIINAADTPKDIEKILYDSVQKIPIISGGVGFDLGNIKLLTEKNKTNTSNSELKVLEYPSQTVASLSFTNTIIASLMALKAFQIITKIDAFSEKNISIDFKKLKIYNN</sequence>
<protein>
    <recommendedName>
        <fullName evidence="1">THIF-type NAD/FAD binding fold domain-containing protein</fullName>
    </recommendedName>
</protein>
<dbReference type="InterPro" id="IPR045886">
    <property type="entry name" value="ThiF/MoeB/HesA"/>
</dbReference>
<dbReference type="PATRIC" id="fig|1218507.3.peg.14"/>
<keyword evidence="2" id="KW-0614">Plasmid</keyword>
<dbReference type="EMBL" id="JXLI01000019">
    <property type="protein sequence ID" value="KJY54696.1"/>
    <property type="molecule type" value="Genomic_DNA"/>
</dbReference>
<dbReference type="Pfam" id="PF00899">
    <property type="entry name" value="ThiF"/>
    <property type="match status" value="1"/>
</dbReference>
<name>A0A0F4LAU5_9LACO</name>
<dbReference type="SUPFAM" id="SSF69572">
    <property type="entry name" value="Activating enzymes of the ubiquitin-like proteins"/>
    <property type="match status" value="1"/>
</dbReference>
<dbReference type="HOGENOM" id="CLU_911512_0_0_9"/>
<comment type="caution">
    <text evidence="2">The sequence shown here is derived from an EMBL/GenBank/DDBJ whole genome shotgun (WGS) entry which is preliminary data.</text>
</comment>
<feature type="domain" description="THIF-type NAD/FAD binding fold" evidence="1">
    <location>
        <begin position="88"/>
        <end position="299"/>
    </location>
</feature>
<dbReference type="AlphaFoldDB" id="A0A0F4LAU5"/>
<dbReference type="InterPro" id="IPR035985">
    <property type="entry name" value="Ubiquitin-activating_enz"/>
</dbReference>
<proteinExistence type="predicted"/>
<dbReference type="Gene3D" id="3.40.50.720">
    <property type="entry name" value="NAD(P)-binding Rossmann-like Domain"/>
    <property type="match status" value="1"/>
</dbReference>
<geneLocation type="plasmid" evidence="2">
    <name>pHma8p1</name>
</geneLocation>
<dbReference type="InterPro" id="IPR000594">
    <property type="entry name" value="ThiF_NAD_FAD-bd"/>
</dbReference>
<gene>
    <name evidence="2" type="ORF">JF74_18710</name>
</gene>
<dbReference type="GO" id="GO:0019781">
    <property type="term" value="F:NEDD8 activating enzyme activity"/>
    <property type="evidence" value="ECO:0007669"/>
    <property type="project" value="TreeGrafter"/>
</dbReference>
<dbReference type="OrthoDB" id="9804286at2"/>
<dbReference type="Proteomes" id="UP000033531">
    <property type="component" value="Unassembled WGS sequence"/>
</dbReference>
<evidence type="ECO:0000313" key="3">
    <source>
        <dbReference type="Proteomes" id="UP000033531"/>
    </source>
</evidence>
<dbReference type="PANTHER" id="PTHR10953:SF6">
    <property type="entry name" value="NEDD8-ACTIVATING ENZYME E1 CATALYTIC SUBUNIT"/>
    <property type="match status" value="1"/>
</dbReference>
<dbReference type="RefSeq" id="WP_046325798.1">
    <property type="nucleotide sequence ID" value="NZ_JBHTMT010000007.1"/>
</dbReference>
<evidence type="ECO:0000313" key="2">
    <source>
        <dbReference type="EMBL" id="KJY54696.1"/>
    </source>
</evidence>
<evidence type="ECO:0000259" key="1">
    <source>
        <dbReference type="Pfam" id="PF00899"/>
    </source>
</evidence>
<dbReference type="PANTHER" id="PTHR10953">
    <property type="entry name" value="UBIQUITIN-ACTIVATING ENZYME E1"/>
    <property type="match status" value="1"/>
</dbReference>
<reference evidence="2 3" key="1">
    <citation type="submission" date="2015-01" db="EMBL/GenBank/DDBJ databases">
        <title>Comparative genomics of the lactic acid bacteria isolated from the honey bee gut.</title>
        <authorList>
            <person name="Ellegaard K.M."/>
            <person name="Tamarit D."/>
            <person name="Javelind E."/>
            <person name="Olofsson T."/>
            <person name="Andersson S.G."/>
            <person name="Vasquez A."/>
        </authorList>
    </citation>
    <scope>NUCLEOTIDE SEQUENCE [LARGE SCALE GENOMIC DNA]</scope>
    <source>
        <strain evidence="2 3">Hma8</strain>
        <plasmid evidence="2">pHma8p1</plasmid>
    </source>
</reference>
<dbReference type="GO" id="GO:0005737">
    <property type="term" value="C:cytoplasm"/>
    <property type="evidence" value="ECO:0007669"/>
    <property type="project" value="TreeGrafter"/>
</dbReference>